<protein>
    <submittedName>
        <fullName evidence="5">Ankyrin repeat protein</fullName>
    </submittedName>
</protein>
<feature type="repeat" description="ANK" evidence="3">
    <location>
        <begin position="145"/>
        <end position="177"/>
    </location>
</feature>
<organism evidence="5 6">
    <name type="scientific">Panacagrimonas perspica</name>
    <dbReference type="NCBI Taxonomy" id="381431"/>
    <lineage>
        <taxon>Bacteria</taxon>
        <taxon>Pseudomonadati</taxon>
        <taxon>Pseudomonadota</taxon>
        <taxon>Gammaproteobacteria</taxon>
        <taxon>Nevskiales</taxon>
        <taxon>Nevskiaceae</taxon>
        <taxon>Panacagrimonas</taxon>
    </lineage>
</organism>
<feature type="repeat" description="ANK" evidence="3">
    <location>
        <begin position="111"/>
        <end position="144"/>
    </location>
</feature>
<dbReference type="Proteomes" id="UP000295341">
    <property type="component" value="Unassembled WGS sequence"/>
</dbReference>
<dbReference type="OrthoDB" id="9812708at2"/>
<comment type="caution">
    <text evidence="5">The sequence shown here is derived from an EMBL/GenBank/DDBJ whole genome shotgun (WGS) entry which is preliminary data.</text>
</comment>
<proteinExistence type="predicted"/>
<gene>
    <name evidence="5" type="ORF">DFR24_0368</name>
</gene>
<keyword evidence="2 3" id="KW-0040">ANK repeat</keyword>
<sequence length="209" mass="21570">MKRTALSLALLALAGLSGCASTSQPGAAPAATAQTAPDDGIGAEERISFFVNDARSGHLEQVVAALDRGVPVDSVDAVDQTALLAAASKNQFEIAKLLLERGANPEYRDPAGWTPLIHATYFGSSLELISLLVEKGANVNTQNDRGVTALYLAAAGGHEAYVQHLLKLGADPKLSTTAGYTPLRVAQANGLTRIVALLESGATPATSTH</sequence>
<reference evidence="5 6" key="1">
    <citation type="submission" date="2019-03" db="EMBL/GenBank/DDBJ databases">
        <title>Genomic Encyclopedia of Type Strains, Phase IV (KMG-IV): sequencing the most valuable type-strain genomes for metagenomic binning, comparative biology and taxonomic classification.</title>
        <authorList>
            <person name="Goeker M."/>
        </authorList>
    </citation>
    <scope>NUCLEOTIDE SEQUENCE [LARGE SCALE GENOMIC DNA]</scope>
    <source>
        <strain evidence="5 6">DSM 26377</strain>
    </source>
</reference>
<dbReference type="Gene3D" id="1.25.40.20">
    <property type="entry name" value="Ankyrin repeat-containing domain"/>
    <property type="match status" value="1"/>
</dbReference>
<dbReference type="PANTHER" id="PTHR24180:SF45">
    <property type="entry name" value="POLY [ADP-RIBOSE] POLYMERASE TANKYRASE"/>
    <property type="match status" value="1"/>
</dbReference>
<dbReference type="AlphaFoldDB" id="A0A4V6RR13"/>
<dbReference type="InterPro" id="IPR036770">
    <property type="entry name" value="Ankyrin_rpt-contain_sf"/>
</dbReference>
<dbReference type="PROSITE" id="PS50088">
    <property type="entry name" value="ANK_REPEAT"/>
    <property type="match status" value="3"/>
</dbReference>
<dbReference type="PANTHER" id="PTHR24180">
    <property type="entry name" value="CYCLIN-DEPENDENT KINASE INHIBITOR 2C-RELATED"/>
    <property type="match status" value="1"/>
</dbReference>
<name>A0A4V6RR13_9GAMM</name>
<dbReference type="InterPro" id="IPR051637">
    <property type="entry name" value="Ank_repeat_dom-contain_49"/>
</dbReference>
<evidence type="ECO:0000313" key="6">
    <source>
        <dbReference type="Proteomes" id="UP000295341"/>
    </source>
</evidence>
<feature type="signal peptide" evidence="4">
    <location>
        <begin position="1"/>
        <end position="22"/>
    </location>
</feature>
<evidence type="ECO:0000256" key="3">
    <source>
        <dbReference type="PROSITE-ProRule" id="PRU00023"/>
    </source>
</evidence>
<keyword evidence="4" id="KW-0732">Signal</keyword>
<dbReference type="InterPro" id="IPR002110">
    <property type="entry name" value="Ankyrin_rpt"/>
</dbReference>
<evidence type="ECO:0000256" key="4">
    <source>
        <dbReference type="SAM" id="SignalP"/>
    </source>
</evidence>
<evidence type="ECO:0000313" key="5">
    <source>
        <dbReference type="EMBL" id="TDU31010.1"/>
    </source>
</evidence>
<dbReference type="SUPFAM" id="SSF48403">
    <property type="entry name" value="Ankyrin repeat"/>
    <property type="match status" value="1"/>
</dbReference>
<feature type="repeat" description="ANK" evidence="3">
    <location>
        <begin position="78"/>
        <end position="110"/>
    </location>
</feature>
<evidence type="ECO:0000256" key="2">
    <source>
        <dbReference type="ARBA" id="ARBA00023043"/>
    </source>
</evidence>
<dbReference type="PROSITE" id="PS51257">
    <property type="entry name" value="PROKAR_LIPOPROTEIN"/>
    <property type="match status" value="1"/>
</dbReference>
<keyword evidence="1" id="KW-0677">Repeat</keyword>
<dbReference type="EMBL" id="SOBT01000008">
    <property type="protein sequence ID" value="TDU31010.1"/>
    <property type="molecule type" value="Genomic_DNA"/>
</dbReference>
<dbReference type="SMART" id="SM00248">
    <property type="entry name" value="ANK"/>
    <property type="match status" value="3"/>
</dbReference>
<evidence type="ECO:0000256" key="1">
    <source>
        <dbReference type="ARBA" id="ARBA00022737"/>
    </source>
</evidence>
<dbReference type="Pfam" id="PF00023">
    <property type="entry name" value="Ank"/>
    <property type="match status" value="1"/>
</dbReference>
<keyword evidence="6" id="KW-1185">Reference proteome</keyword>
<accession>A0A4V6RR13</accession>
<dbReference type="RefSeq" id="WP_133879638.1">
    <property type="nucleotide sequence ID" value="NZ_MWIN01000022.1"/>
</dbReference>
<dbReference type="PROSITE" id="PS50297">
    <property type="entry name" value="ANK_REP_REGION"/>
    <property type="match status" value="3"/>
</dbReference>
<dbReference type="Pfam" id="PF12796">
    <property type="entry name" value="Ank_2"/>
    <property type="match status" value="1"/>
</dbReference>
<feature type="chain" id="PRO_5030105310" evidence="4">
    <location>
        <begin position="23"/>
        <end position="209"/>
    </location>
</feature>